<evidence type="ECO:0000313" key="2">
    <source>
        <dbReference type="EMBL" id="AKJ00852.1"/>
    </source>
</evidence>
<dbReference type="Proteomes" id="UP000035579">
    <property type="component" value="Chromosome"/>
</dbReference>
<feature type="compositionally biased region" description="Basic residues" evidence="1">
    <location>
        <begin position="1"/>
        <end position="17"/>
    </location>
</feature>
<accession>A0AAC8TCK3</accession>
<name>A0AAC8TCK3_9BACT</name>
<feature type="compositionally biased region" description="Basic and acidic residues" evidence="1">
    <location>
        <begin position="18"/>
        <end position="28"/>
    </location>
</feature>
<dbReference type="EMBL" id="CP011509">
    <property type="protein sequence ID" value="AKJ00852.1"/>
    <property type="molecule type" value="Genomic_DNA"/>
</dbReference>
<sequence length="129" mass="14344">MARARHPPGQQRRRTSRRAMDRAVRSPEGRGPLKHSVLEHVQVTPVPQLRQRHPAEAAVHLLPSGARGQLAAHPPEQLAPRVQKGQEETRPPRTGSRHGWHLELQHVFHLPRDGPVGALAGREAPRLPA</sequence>
<proteinExistence type="predicted"/>
<organism evidence="2 3">
    <name type="scientific">Archangium gephyra</name>
    <dbReference type="NCBI Taxonomy" id="48"/>
    <lineage>
        <taxon>Bacteria</taxon>
        <taxon>Pseudomonadati</taxon>
        <taxon>Myxococcota</taxon>
        <taxon>Myxococcia</taxon>
        <taxon>Myxococcales</taxon>
        <taxon>Cystobacterineae</taxon>
        <taxon>Archangiaceae</taxon>
        <taxon>Archangium</taxon>
    </lineage>
</organism>
<dbReference type="AlphaFoldDB" id="A0AAC8TCK3"/>
<reference evidence="2 3" key="1">
    <citation type="submission" date="2015-05" db="EMBL/GenBank/DDBJ databases">
        <title>Genome assembly of Archangium gephyra DSM 2261.</title>
        <authorList>
            <person name="Sharma G."/>
            <person name="Subramanian S."/>
        </authorList>
    </citation>
    <scope>NUCLEOTIDE SEQUENCE [LARGE SCALE GENOMIC DNA]</scope>
    <source>
        <strain evidence="2 3">DSM 2261</strain>
    </source>
</reference>
<feature type="region of interest" description="Disordered" evidence="1">
    <location>
        <begin position="1"/>
        <end position="35"/>
    </location>
</feature>
<feature type="region of interest" description="Disordered" evidence="1">
    <location>
        <begin position="68"/>
        <end position="99"/>
    </location>
</feature>
<evidence type="ECO:0000256" key="1">
    <source>
        <dbReference type="SAM" id="MobiDB-lite"/>
    </source>
</evidence>
<protein>
    <submittedName>
        <fullName evidence="2">Uncharacterized protein</fullName>
    </submittedName>
</protein>
<gene>
    <name evidence="2" type="ORF">AA314_02478</name>
</gene>
<dbReference type="KEGG" id="age:AA314_02478"/>
<evidence type="ECO:0000313" key="3">
    <source>
        <dbReference type="Proteomes" id="UP000035579"/>
    </source>
</evidence>